<organism evidence="1 2">
    <name type="scientific">Plakobranchus ocellatus</name>
    <dbReference type="NCBI Taxonomy" id="259542"/>
    <lineage>
        <taxon>Eukaryota</taxon>
        <taxon>Metazoa</taxon>
        <taxon>Spiralia</taxon>
        <taxon>Lophotrochozoa</taxon>
        <taxon>Mollusca</taxon>
        <taxon>Gastropoda</taxon>
        <taxon>Heterobranchia</taxon>
        <taxon>Euthyneura</taxon>
        <taxon>Panpulmonata</taxon>
        <taxon>Sacoglossa</taxon>
        <taxon>Placobranchoidea</taxon>
        <taxon>Plakobranchidae</taxon>
        <taxon>Plakobranchus</taxon>
    </lineage>
</organism>
<dbReference type="AlphaFoldDB" id="A0AAV4C937"/>
<comment type="caution">
    <text evidence="1">The sequence shown here is derived from an EMBL/GenBank/DDBJ whole genome shotgun (WGS) entry which is preliminary data.</text>
</comment>
<evidence type="ECO:0000313" key="2">
    <source>
        <dbReference type="Proteomes" id="UP000735302"/>
    </source>
</evidence>
<evidence type="ECO:0000313" key="1">
    <source>
        <dbReference type="EMBL" id="GFO28190.1"/>
    </source>
</evidence>
<accession>A0AAV4C937</accession>
<dbReference type="Proteomes" id="UP000735302">
    <property type="component" value="Unassembled WGS sequence"/>
</dbReference>
<proteinExistence type="predicted"/>
<protein>
    <submittedName>
        <fullName evidence="1">Uncharacterized protein</fullName>
    </submittedName>
</protein>
<name>A0AAV4C937_9GAST</name>
<dbReference type="EMBL" id="BLXT01006003">
    <property type="protein sequence ID" value="GFO28190.1"/>
    <property type="molecule type" value="Genomic_DNA"/>
</dbReference>
<keyword evidence="2" id="KW-1185">Reference proteome</keyword>
<sequence length="143" mass="15433">MFCHEFGGVCGSDDGGSEGIENGDDPQLTAKCPFYVLLARNLSIFASVSICADGRAKQQRKVSTSFRLRPAVKTSNYTTVALLPLCHFNAAVFQEDCISGGKSLCHPNPIRLESATSHCVKLLRSSSPLFPRQPQLESRPSSG</sequence>
<gene>
    <name evidence="1" type="ORF">PoB_005469500</name>
</gene>
<reference evidence="1 2" key="1">
    <citation type="journal article" date="2021" name="Elife">
        <title>Chloroplast acquisition without the gene transfer in kleptoplastic sea slugs, Plakobranchus ocellatus.</title>
        <authorList>
            <person name="Maeda T."/>
            <person name="Takahashi S."/>
            <person name="Yoshida T."/>
            <person name="Shimamura S."/>
            <person name="Takaki Y."/>
            <person name="Nagai Y."/>
            <person name="Toyoda A."/>
            <person name="Suzuki Y."/>
            <person name="Arimoto A."/>
            <person name="Ishii H."/>
            <person name="Satoh N."/>
            <person name="Nishiyama T."/>
            <person name="Hasebe M."/>
            <person name="Maruyama T."/>
            <person name="Minagawa J."/>
            <person name="Obokata J."/>
            <person name="Shigenobu S."/>
        </authorList>
    </citation>
    <scope>NUCLEOTIDE SEQUENCE [LARGE SCALE GENOMIC DNA]</scope>
</reference>